<organism evidence="1 2">
    <name type="scientific">Meloidogyne hapla</name>
    <name type="common">Root-knot nematode worm</name>
    <dbReference type="NCBI Taxonomy" id="6305"/>
    <lineage>
        <taxon>Eukaryota</taxon>
        <taxon>Metazoa</taxon>
        <taxon>Ecdysozoa</taxon>
        <taxon>Nematoda</taxon>
        <taxon>Chromadorea</taxon>
        <taxon>Rhabditida</taxon>
        <taxon>Tylenchina</taxon>
        <taxon>Tylenchomorpha</taxon>
        <taxon>Tylenchoidea</taxon>
        <taxon>Meloidogynidae</taxon>
        <taxon>Meloidogyninae</taxon>
        <taxon>Meloidogyne</taxon>
    </lineage>
</organism>
<sequence>MSIKRKRRESFEEYVEGTFGTPQQMEIASISDDVSRHNSPSNAYAISREVKAIKSVKGVKVKMNV</sequence>
<proteinExistence type="predicted"/>
<protein>
    <submittedName>
        <fullName evidence="2">50S ribosomal protein L1</fullName>
    </submittedName>
</protein>
<evidence type="ECO:0000313" key="2">
    <source>
        <dbReference type="WBParaSite" id="MhA1_Contig234.frz3.gene8"/>
    </source>
</evidence>
<accession>A0A1I8BG53</accession>
<dbReference type="WBParaSite" id="MhA1_Contig234.frz3.gene8">
    <property type="protein sequence ID" value="MhA1_Contig234.frz3.gene8"/>
    <property type="gene ID" value="MhA1_Contig234.frz3.gene8"/>
</dbReference>
<reference evidence="2" key="1">
    <citation type="submission" date="2016-11" db="UniProtKB">
        <authorList>
            <consortium name="WormBaseParasite"/>
        </authorList>
    </citation>
    <scope>IDENTIFICATION</scope>
</reference>
<name>A0A1I8BG53_MELHA</name>
<keyword evidence="1" id="KW-1185">Reference proteome</keyword>
<dbReference type="Gene3D" id="3.40.50.10590">
    <property type="entry name" value="Zn-dependent exopeptidases"/>
    <property type="match status" value="1"/>
</dbReference>
<dbReference type="AlphaFoldDB" id="A0A1I8BG53"/>
<dbReference type="Proteomes" id="UP000095281">
    <property type="component" value="Unplaced"/>
</dbReference>
<evidence type="ECO:0000313" key="1">
    <source>
        <dbReference type="Proteomes" id="UP000095281"/>
    </source>
</evidence>